<dbReference type="GO" id="GO:0005886">
    <property type="term" value="C:plasma membrane"/>
    <property type="evidence" value="ECO:0007669"/>
    <property type="project" value="UniProtKB-SubCell"/>
</dbReference>
<feature type="transmembrane region" description="Helical" evidence="6">
    <location>
        <begin position="166"/>
        <end position="190"/>
    </location>
</feature>
<dbReference type="eggNOG" id="COG1172">
    <property type="taxonomic scope" value="Bacteria"/>
</dbReference>
<keyword evidence="3 6" id="KW-0812">Transmembrane</keyword>
<evidence type="ECO:0000256" key="5">
    <source>
        <dbReference type="ARBA" id="ARBA00023136"/>
    </source>
</evidence>
<feature type="transmembrane region" description="Helical" evidence="6">
    <location>
        <begin position="51"/>
        <end position="69"/>
    </location>
</feature>
<keyword evidence="5 6" id="KW-0472">Membrane</keyword>
<dbReference type="GO" id="GO:0022857">
    <property type="term" value="F:transmembrane transporter activity"/>
    <property type="evidence" value="ECO:0007669"/>
    <property type="project" value="InterPro"/>
</dbReference>
<evidence type="ECO:0000313" key="7">
    <source>
        <dbReference type="EMBL" id="ABR46686.1"/>
    </source>
</evidence>
<dbReference type="GO" id="GO:0016787">
    <property type="term" value="F:hydrolase activity"/>
    <property type="evidence" value="ECO:0007669"/>
    <property type="project" value="UniProtKB-KW"/>
</dbReference>
<evidence type="ECO:0000256" key="6">
    <source>
        <dbReference type="SAM" id="Phobius"/>
    </source>
</evidence>
<feature type="transmembrane region" description="Helical" evidence="6">
    <location>
        <begin position="302"/>
        <end position="318"/>
    </location>
</feature>
<keyword evidence="7" id="KW-0378">Hydrolase</keyword>
<keyword evidence="2" id="KW-1003">Cell membrane</keyword>
<dbReference type="KEGG" id="amt:Amet_0458"/>
<feature type="transmembrane region" description="Helical" evidence="6">
    <location>
        <begin position="99"/>
        <end position="120"/>
    </location>
</feature>
<dbReference type="EC" id="3.6.3.17" evidence="7"/>
<dbReference type="InterPro" id="IPR001851">
    <property type="entry name" value="ABC_transp_permease"/>
</dbReference>
<evidence type="ECO:0000313" key="8">
    <source>
        <dbReference type="Proteomes" id="UP000001572"/>
    </source>
</evidence>
<protein>
    <submittedName>
        <fullName evidence="7">Monosaccharide-transporting ATPase</fullName>
        <ecNumber evidence="7">3.6.3.17</ecNumber>
    </submittedName>
</protein>
<evidence type="ECO:0000256" key="4">
    <source>
        <dbReference type="ARBA" id="ARBA00022989"/>
    </source>
</evidence>
<keyword evidence="4 6" id="KW-1133">Transmembrane helix</keyword>
<accession>A6TKG8</accession>
<feature type="transmembrane region" description="Helical" evidence="6">
    <location>
        <begin position="246"/>
        <end position="265"/>
    </location>
</feature>
<feature type="transmembrane region" description="Helical" evidence="6">
    <location>
        <begin position="127"/>
        <end position="146"/>
    </location>
</feature>
<reference evidence="8" key="1">
    <citation type="journal article" date="2016" name="Genome Announc.">
        <title>Complete genome sequence of Alkaliphilus metalliredigens strain QYMF, an alkaliphilic and metal-reducing bacterium isolated from borax-contaminated leachate ponds.</title>
        <authorList>
            <person name="Hwang C."/>
            <person name="Copeland A."/>
            <person name="Lucas S."/>
            <person name="Lapidus A."/>
            <person name="Barry K."/>
            <person name="Detter J.C."/>
            <person name="Glavina Del Rio T."/>
            <person name="Hammon N."/>
            <person name="Israni S."/>
            <person name="Dalin E."/>
            <person name="Tice H."/>
            <person name="Pitluck S."/>
            <person name="Chertkov O."/>
            <person name="Brettin T."/>
            <person name="Bruce D."/>
            <person name="Han C."/>
            <person name="Schmutz J."/>
            <person name="Larimer F."/>
            <person name="Land M.L."/>
            <person name="Hauser L."/>
            <person name="Kyrpides N."/>
            <person name="Mikhailova N."/>
            <person name="Ye Q."/>
            <person name="Zhou J."/>
            <person name="Richardson P."/>
            <person name="Fields M.W."/>
        </authorList>
    </citation>
    <scope>NUCLEOTIDE SEQUENCE [LARGE SCALE GENOMIC DNA]</scope>
    <source>
        <strain evidence="8">QYMF</strain>
    </source>
</reference>
<proteinExistence type="predicted"/>
<feature type="transmembrane region" description="Helical" evidence="6">
    <location>
        <begin position="277"/>
        <end position="296"/>
    </location>
</feature>
<dbReference type="PANTHER" id="PTHR32196">
    <property type="entry name" value="ABC TRANSPORTER PERMEASE PROTEIN YPHD-RELATED-RELATED"/>
    <property type="match status" value="1"/>
</dbReference>
<dbReference type="CDD" id="cd06579">
    <property type="entry name" value="TM_PBP1_transp_AraH_like"/>
    <property type="match status" value="1"/>
</dbReference>
<dbReference type="Proteomes" id="UP000001572">
    <property type="component" value="Chromosome"/>
</dbReference>
<feature type="transmembrane region" description="Helical" evidence="6">
    <location>
        <begin position="222"/>
        <end position="240"/>
    </location>
</feature>
<organism evidence="7 8">
    <name type="scientific">Alkaliphilus metalliredigens (strain QYMF)</name>
    <dbReference type="NCBI Taxonomy" id="293826"/>
    <lineage>
        <taxon>Bacteria</taxon>
        <taxon>Bacillati</taxon>
        <taxon>Bacillota</taxon>
        <taxon>Clostridia</taxon>
        <taxon>Peptostreptococcales</taxon>
        <taxon>Natronincolaceae</taxon>
        <taxon>Alkaliphilus</taxon>
    </lineage>
</organism>
<feature type="transmembrane region" description="Helical" evidence="6">
    <location>
        <begin position="76"/>
        <end position="93"/>
    </location>
</feature>
<evidence type="ECO:0000256" key="2">
    <source>
        <dbReference type="ARBA" id="ARBA00022475"/>
    </source>
</evidence>
<gene>
    <name evidence="7" type="ordered locus">Amet_0458</name>
</gene>
<dbReference type="HOGENOM" id="CLU_028880_0_2_9"/>
<sequence length="325" mass="34690">MRIENIIKSTNKKDLKKIFREYSYVFSFIILVMIAIAVNNRFLTYNNLSTIVMQSSIKGIIALGMTLVIISGEIDLSVGSTCAFVAGLGVVVLNSTENIFIMLVFCMAFGTLLGTVNGLLITKGKIASFIVTLATMSAYRSIVVQLGQGGPFNVSSEMYPSFRMIASGKILGVPNLAIIFIFISVAMAFLMRETKFGKYVYAVGSNSNAAKLTGVNVERIKMLSFSITGLLTGISAFLLSARLTSITAANVAMAFELDAIAAVAIGGTAMSGGRGRIFGTFLGIIMLQMIEGILIAAKIPPFLNGLVKGVIIVVAVLLQRKKSGE</sequence>
<feature type="transmembrane region" description="Helical" evidence="6">
    <location>
        <begin position="21"/>
        <end position="39"/>
    </location>
</feature>
<dbReference type="STRING" id="293826.Amet_0458"/>
<evidence type="ECO:0000256" key="3">
    <source>
        <dbReference type="ARBA" id="ARBA00022692"/>
    </source>
</evidence>
<keyword evidence="8" id="KW-1185">Reference proteome</keyword>
<dbReference type="EMBL" id="CP000724">
    <property type="protein sequence ID" value="ABR46686.1"/>
    <property type="molecule type" value="Genomic_DNA"/>
</dbReference>
<comment type="subcellular location">
    <subcellularLocation>
        <location evidence="1">Cell membrane</location>
        <topology evidence="1">Multi-pass membrane protein</topology>
    </subcellularLocation>
</comment>
<name>A6TKG8_ALKMQ</name>
<dbReference type="RefSeq" id="WP_011971594.1">
    <property type="nucleotide sequence ID" value="NC_009633.1"/>
</dbReference>
<dbReference type="AlphaFoldDB" id="A6TKG8"/>
<dbReference type="Pfam" id="PF02653">
    <property type="entry name" value="BPD_transp_2"/>
    <property type="match status" value="1"/>
</dbReference>
<evidence type="ECO:0000256" key="1">
    <source>
        <dbReference type="ARBA" id="ARBA00004651"/>
    </source>
</evidence>